<feature type="region of interest" description="Disordered" evidence="1">
    <location>
        <begin position="163"/>
        <end position="235"/>
    </location>
</feature>
<gene>
    <name evidence="2" type="ORF">MRATA1EN1_LOCUS16300</name>
</gene>
<name>A0ABN8Z158_RANTA</name>
<reference evidence="2" key="1">
    <citation type="submission" date="2023-04" db="EMBL/GenBank/DDBJ databases">
        <authorList>
            <consortium name="ELIXIR-Norway"/>
        </authorList>
    </citation>
    <scope>NUCLEOTIDE SEQUENCE [LARGE SCALE GENOMIC DNA]</scope>
</reference>
<accession>A0ABN8Z158</accession>
<protein>
    <submittedName>
        <fullName evidence="2">Uncharacterized protein</fullName>
    </submittedName>
</protein>
<sequence>MRPRPRPRNRKWSGAPGTAGAAEAGQCRAGPDRPQSAVSELGLRRAGERAGSSAEVPGRSHVPKREGSGGRGGLAAFPLAVSRAGGARARLPRAGGRAPGPHLRGDVAVRSVEMQRPARRQSGAALDWEQSLLWVRAGSHLEGSHSGASLVPLQRVWGEGTGLPSCGSWPRRARGSGVRNPLPAGRSSEASRASAPLGSAEIWPPELRGGLTRCGRPRDSPRRPAGRHWAGPDGG</sequence>
<dbReference type="EMBL" id="OX459962">
    <property type="protein sequence ID" value="CAI9167338.1"/>
    <property type="molecule type" value="Genomic_DNA"/>
</dbReference>
<feature type="compositionally biased region" description="Low complexity" evidence="1">
    <location>
        <begin position="184"/>
        <end position="195"/>
    </location>
</feature>
<evidence type="ECO:0000313" key="2">
    <source>
        <dbReference type="EMBL" id="CAI9167338.1"/>
    </source>
</evidence>
<organism evidence="2 3">
    <name type="scientific">Rangifer tarandus platyrhynchus</name>
    <name type="common">Svalbard reindeer</name>
    <dbReference type="NCBI Taxonomy" id="3082113"/>
    <lineage>
        <taxon>Eukaryota</taxon>
        <taxon>Metazoa</taxon>
        <taxon>Chordata</taxon>
        <taxon>Craniata</taxon>
        <taxon>Vertebrata</taxon>
        <taxon>Euteleostomi</taxon>
        <taxon>Mammalia</taxon>
        <taxon>Eutheria</taxon>
        <taxon>Laurasiatheria</taxon>
        <taxon>Artiodactyla</taxon>
        <taxon>Ruminantia</taxon>
        <taxon>Pecora</taxon>
        <taxon>Cervidae</taxon>
        <taxon>Odocoileinae</taxon>
        <taxon>Rangifer</taxon>
    </lineage>
</organism>
<proteinExistence type="predicted"/>
<feature type="compositionally biased region" description="Low complexity" evidence="1">
    <location>
        <begin position="83"/>
        <end position="102"/>
    </location>
</feature>
<dbReference type="Proteomes" id="UP001176941">
    <property type="component" value="Chromosome 26"/>
</dbReference>
<evidence type="ECO:0000313" key="3">
    <source>
        <dbReference type="Proteomes" id="UP001176941"/>
    </source>
</evidence>
<evidence type="ECO:0000256" key="1">
    <source>
        <dbReference type="SAM" id="MobiDB-lite"/>
    </source>
</evidence>
<keyword evidence="3" id="KW-1185">Reference proteome</keyword>
<feature type="region of interest" description="Disordered" evidence="1">
    <location>
        <begin position="1"/>
        <end position="107"/>
    </location>
</feature>
<feature type="compositionally biased region" description="Low complexity" evidence="1">
    <location>
        <begin position="14"/>
        <end position="25"/>
    </location>
</feature>
<feature type="compositionally biased region" description="Basic residues" evidence="1">
    <location>
        <begin position="1"/>
        <end position="11"/>
    </location>
</feature>